<keyword evidence="1" id="KW-1133">Transmembrane helix</keyword>
<protein>
    <recommendedName>
        <fullName evidence="4">Sporulation protein YqfD</fullName>
    </recommendedName>
</protein>
<evidence type="ECO:0000313" key="3">
    <source>
        <dbReference type="Proteomes" id="UP001519293"/>
    </source>
</evidence>
<accession>A0ABS4RFJ5</accession>
<reference evidence="2 3" key="1">
    <citation type="submission" date="2021-03" db="EMBL/GenBank/DDBJ databases">
        <title>Genomic Encyclopedia of Type Strains, Phase IV (KMG-IV): sequencing the most valuable type-strain genomes for metagenomic binning, comparative biology and taxonomic classification.</title>
        <authorList>
            <person name="Goeker M."/>
        </authorList>
    </citation>
    <scope>NUCLEOTIDE SEQUENCE [LARGE SCALE GENOMIC DNA]</scope>
    <source>
        <strain evidence="2 3">DSM 26675</strain>
    </source>
</reference>
<proteinExistence type="predicted"/>
<dbReference type="Proteomes" id="UP001519293">
    <property type="component" value="Unassembled WGS sequence"/>
</dbReference>
<evidence type="ECO:0008006" key="4">
    <source>
        <dbReference type="Google" id="ProtNLM"/>
    </source>
</evidence>
<keyword evidence="1" id="KW-0812">Transmembrane</keyword>
<sequence length="397" mass="45549">MNNLWVEFIGGIITVEIRGKGIERLINTFTRNGILIWHVKRHGTESVTIKMRLKDVHKIRPIIRGSECKVTFLRRTGIPFLFKRLIKNSGFIIGAAAFLLVIFLLSNMVWGIEIKGAGPETEHKIRKELDEIGVEKGKLQFLLENVEGIQRHLSNQIEEITWVGVELKGTTFHFQVVEKNEPEQPEYASPGHLVAKKKGVIVDMFIEEGQPIVSIHDHVKPGQLLVSGEIGKEGKTEIVAAKGEVFAETWYKTDVKYSLKRTFQVFNGNEKQKHFIGIGDWQMPIWGFGKVEYQEFETEYNKKNFRFLKWELPISYTHTTIREREQETKILTNEEAFAAAKVEARNDIRNKLNENDKIKGEKVLHKSVEDGKVILSIHFQIIENIAVAQPLIQGETE</sequence>
<feature type="transmembrane region" description="Helical" evidence="1">
    <location>
        <begin position="91"/>
        <end position="112"/>
    </location>
</feature>
<gene>
    <name evidence="2" type="ORF">J2Z40_002242</name>
</gene>
<organism evidence="2 3">
    <name type="scientific">Cytobacillus eiseniae</name>
    <dbReference type="NCBI Taxonomy" id="762947"/>
    <lineage>
        <taxon>Bacteria</taxon>
        <taxon>Bacillati</taxon>
        <taxon>Bacillota</taxon>
        <taxon>Bacilli</taxon>
        <taxon>Bacillales</taxon>
        <taxon>Bacillaceae</taxon>
        <taxon>Cytobacillus</taxon>
    </lineage>
</organism>
<dbReference type="Pfam" id="PF06898">
    <property type="entry name" value="YqfD"/>
    <property type="match status" value="1"/>
</dbReference>
<evidence type="ECO:0000313" key="2">
    <source>
        <dbReference type="EMBL" id="MBP2241670.1"/>
    </source>
</evidence>
<keyword evidence="1" id="KW-0472">Membrane</keyword>
<dbReference type="NCBIfam" id="TIGR02876">
    <property type="entry name" value="spore_yqfD"/>
    <property type="match status" value="1"/>
</dbReference>
<keyword evidence="3" id="KW-1185">Reference proteome</keyword>
<dbReference type="InterPro" id="IPR010690">
    <property type="entry name" value="YqfD"/>
</dbReference>
<dbReference type="PIRSF" id="PIRSF029895">
    <property type="entry name" value="SpoIV"/>
    <property type="match status" value="1"/>
</dbReference>
<dbReference type="EMBL" id="JAGIKZ010000011">
    <property type="protein sequence ID" value="MBP2241670.1"/>
    <property type="molecule type" value="Genomic_DNA"/>
</dbReference>
<comment type="caution">
    <text evidence="2">The sequence shown here is derived from an EMBL/GenBank/DDBJ whole genome shotgun (WGS) entry which is preliminary data.</text>
</comment>
<dbReference type="RefSeq" id="WP_066396064.1">
    <property type="nucleotide sequence ID" value="NZ_JAGIKZ010000011.1"/>
</dbReference>
<evidence type="ECO:0000256" key="1">
    <source>
        <dbReference type="SAM" id="Phobius"/>
    </source>
</evidence>
<name>A0ABS4RFJ5_9BACI</name>